<protein>
    <submittedName>
        <fullName evidence="1">Uncharacterized protein</fullName>
    </submittedName>
</protein>
<comment type="caution">
    <text evidence="1">The sequence shown here is derived from an EMBL/GenBank/DDBJ whole genome shotgun (WGS) entry which is preliminary data.</text>
</comment>
<dbReference type="RefSeq" id="WP_238807275.1">
    <property type="nucleotide sequence ID" value="NZ_CAKLPY010000002.1"/>
</dbReference>
<accession>A0ABM9AT86</accession>
<evidence type="ECO:0000313" key="2">
    <source>
        <dbReference type="Proteomes" id="UP000837932"/>
    </source>
</evidence>
<reference evidence="1" key="1">
    <citation type="submission" date="2021-12" db="EMBL/GenBank/DDBJ databases">
        <authorList>
            <person name="Rodrigo-Torres L."/>
            <person name="Arahal R. D."/>
            <person name="Lucena T."/>
        </authorList>
    </citation>
    <scope>NUCLEOTIDE SEQUENCE</scope>
    <source>
        <strain evidence="1">CECT 8858</strain>
    </source>
</reference>
<evidence type="ECO:0000313" key="1">
    <source>
        <dbReference type="EMBL" id="CAH0996723.1"/>
    </source>
</evidence>
<dbReference type="Proteomes" id="UP000837932">
    <property type="component" value="Unassembled WGS sequence"/>
</dbReference>
<dbReference type="EMBL" id="CAKLPY010000002">
    <property type="protein sequence ID" value="CAH0996723.1"/>
    <property type="molecule type" value="Genomic_DNA"/>
</dbReference>
<sequence>MEKEIISDYDLKVLEVLKQIEKLNQMIDFHTTSTGDDLSREQYEFLKERAVAELQEALSIYKIEVHAMIAA</sequence>
<proteinExistence type="predicted"/>
<name>A0ABM9AT86_9BACT</name>
<keyword evidence="2" id="KW-1185">Reference proteome</keyword>
<organism evidence="1 2">
    <name type="scientific">Emticicia aquatica</name>
    <dbReference type="NCBI Taxonomy" id="1681835"/>
    <lineage>
        <taxon>Bacteria</taxon>
        <taxon>Pseudomonadati</taxon>
        <taxon>Bacteroidota</taxon>
        <taxon>Cytophagia</taxon>
        <taxon>Cytophagales</taxon>
        <taxon>Leadbetterellaceae</taxon>
        <taxon>Emticicia</taxon>
    </lineage>
</organism>
<gene>
    <name evidence="1" type="ORF">EMA8858_02858</name>
</gene>